<dbReference type="GO" id="GO:0051997">
    <property type="term" value="F:2-oxo-4-hydroxy-4-carboxy-5-ureidoimidazoline decarboxylase activity"/>
    <property type="evidence" value="ECO:0007669"/>
    <property type="project" value="UniProtKB-EC"/>
</dbReference>
<dbReference type="Proteomes" id="UP000516428">
    <property type="component" value="Chromosome"/>
</dbReference>
<dbReference type="AlphaFoldDB" id="A0A7H1BBJ8"/>
<dbReference type="SUPFAM" id="SSF158694">
    <property type="entry name" value="UraD-Like"/>
    <property type="match status" value="1"/>
</dbReference>
<accession>A0A7H1BBJ8</accession>
<dbReference type="NCBIfam" id="TIGR03164">
    <property type="entry name" value="UHCUDC"/>
    <property type="match status" value="1"/>
</dbReference>
<name>A0A7H1BBJ8_9ACTN</name>
<dbReference type="InterPro" id="IPR018020">
    <property type="entry name" value="OHCU_decarboxylase"/>
</dbReference>
<proteinExistence type="predicted"/>
<dbReference type="PANTHER" id="PTHR43466">
    <property type="entry name" value="2-OXO-4-HYDROXY-4-CARBOXY-5-UREIDOIMIDAZOLINE DECARBOXYLASE-RELATED"/>
    <property type="match status" value="1"/>
</dbReference>
<evidence type="ECO:0000256" key="2">
    <source>
        <dbReference type="ARBA" id="ARBA00004754"/>
    </source>
</evidence>
<protein>
    <recommendedName>
        <fullName evidence="3">2-oxo-4-hydroxy-4-carboxy-5-ureidoimidazoline decarboxylase</fullName>
        <ecNumber evidence="3">4.1.1.97</ecNumber>
    </recommendedName>
</protein>
<dbReference type="InterPro" id="IPR036778">
    <property type="entry name" value="OHCU_decarboxylase_sf"/>
</dbReference>
<dbReference type="InterPro" id="IPR017580">
    <property type="entry name" value="OHCU_decarboxylase-1"/>
</dbReference>
<evidence type="ECO:0000256" key="6">
    <source>
        <dbReference type="ARBA" id="ARBA00023239"/>
    </source>
</evidence>
<feature type="region of interest" description="Disordered" evidence="7">
    <location>
        <begin position="81"/>
        <end position="100"/>
    </location>
</feature>
<evidence type="ECO:0000313" key="10">
    <source>
        <dbReference type="Proteomes" id="UP000516428"/>
    </source>
</evidence>
<evidence type="ECO:0000256" key="4">
    <source>
        <dbReference type="ARBA" id="ARBA00022631"/>
    </source>
</evidence>
<comment type="pathway">
    <text evidence="2">Purine metabolism; urate degradation; (S)-allantoin from urate: step 3/3.</text>
</comment>
<dbReference type="RefSeq" id="WP_188338787.1">
    <property type="nucleotide sequence ID" value="NZ_CP061281.1"/>
</dbReference>
<organism evidence="9 10">
    <name type="scientific">Streptomyces xanthii</name>
    <dbReference type="NCBI Taxonomy" id="2768069"/>
    <lineage>
        <taxon>Bacteria</taxon>
        <taxon>Bacillati</taxon>
        <taxon>Actinomycetota</taxon>
        <taxon>Actinomycetes</taxon>
        <taxon>Kitasatosporales</taxon>
        <taxon>Streptomycetaceae</taxon>
        <taxon>Streptomyces</taxon>
    </lineage>
</organism>
<gene>
    <name evidence="9" type="primary">uraD</name>
    <name evidence="9" type="ORF">IAG42_22670</name>
</gene>
<dbReference type="GO" id="GO:0000255">
    <property type="term" value="P:allantoin metabolic process"/>
    <property type="evidence" value="ECO:0007669"/>
    <property type="project" value="InterPro"/>
</dbReference>
<evidence type="ECO:0000256" key="5">
    <source>
        <dbReference type="ARBA" id="ARBA00022793"/>
    </source>
</evidence>
<keyword evidence="5" id="KW-0210">Decarboxylase</keyword>
<evidence type="ECO:0000256" key="3">
    <source>
        <dbReference type="ARBA" id="ARBA00012257"/>
    </source>
</evidence>
<dbReference type="PANTHER" id="PTHR43466:SF1">
    <property type="entry name" value="2-OXO-4-HYDROXY-4-CARBOXY-5-UREIDOIMIDAZOLINE DECARBOXYLASE-RELATED"/>
    <property type="match status" value="1"/>
</dbReference>
<evidence type="ECO:0000259" key="8">
    <source>
        <dbReference type="Pfam" id="PF09349"/>
    </source>
</evidence>
<dbReference type="KEGG" id="sxn:IAG42_22670"/>
<dbReference type="GO" id="GO:0019628">
    <property type="term" value="P:urate catabolic process"/>
    <property type="evidence" value="ECO:0007669"/>
    <property type="project" value="UniProtKB-UniPathway"/>
</dbReference>
<dbReference type="EC" id="4.1.1.97" evidence="3"/>
<keyword evidence="10" id="KW-1185">Reference proteome</keyword>
<dbReference type="Pfam" id="PF09349">
    <property type="entry name" value="OHCU_decarbox"/>
    <property type="match status" value="1"/>
</dbReference>
<dbReference type="Gene3D" id="1.10.3330.10">
    <property type="entry name" value="Oxo-4-hydroxy-4-carboxy-5-ureidoimidazoline decarboxylase"/>
    <property type="match status" value="1"/>
</dbReference>
<evidence type="ECO:0000256" key="1">
    <source>
        <dbReference type="ARBA" id="ARBA00001163"/>
    </source>
</evidence>
<dbReference type="UniPathway" id="UPA00394">
    <property type="reaction ID" value="UER00652"/>
</dbReference>
<reference evidence="9 10" key="1">
    <citation type="submission" date="2020-09" db="EMBL/GenBank/DDBJ databases">
        <title>A novel species.</title>
        <authorList>
            <person name="Gao J."/>
        </authorList>
    </citation>
    <scope>NUCLEOTIDE SEQUENCE [LARGE SCALE GENOMIC DNA]</scope>
    <source>
        <strain evidence="9 10">CRXT-Y-14</strain>
    </source>
</reference>
<keyword evidence="4" id="KW-0659">Purine metabolism</keyword>
<evidence type="ECO:0000256" key="7">
    <source>
        <dbReference type="SAM" id="MobiDB-lite"/>
    </source>
</evidence>
<feature type="domain" description="Oxo-4-hydroxy-4-carboxy-5-ureidoimidazoline decarboxylase" evidence="8">
    <location>
        <begin position="15"/>
        <end position="170"/>
    </location>
</feature>
<dbReference type="EMBL" id="CP061281">
    <property type="protein sequence ID" value="QNS06103.1"/>
    <property type="molecule type" value="Genomic_DNA"/>
</dbReference>
<sequence>MTTQDTSRLTLTDVNAMTREEFVAALGGIFEHAAWVAEEAHARLPLADAEALHAAMTDVVRAAPAERVLAFLNGHPELAGSEARAGTMTDDSTGEQKSAGLDSLSAAEVEEMTTLNRAYREAHGFPFILAVRGRDKETVLEELRTRTARPTPAEREEALTQITHITHQRLTRLVK</sequence>
<dbReference type="GO" id="GO:0006144">
    <property type="term" value="P:purine nucleobase metabolic process"/>
    <property type="evidence" value="ECO:0007669"/>
    <property type="project" value="UniProtKB-KW"/>
</dbReference>
<evidence type="ECO:0000313" key="9">
    <source>
        <dbReference type="EMBL" id="QNS06103.1"/>
    </source>
</evidence>
<keyword evidence="6 9" id="KW-0456">Lyase</keyword>
<comment type="catalytic activity">
    <reaction evidence="1">
        <text>5-hydroxy-2-oxo-4-ureido-2,5-dihydro-1H-imidazole-5-carboxylate + H(+) = (S)-allantoin + CO2</text>
        <dbReference type="Rhea" id="RHEA:26301"/>
        <dbReference type="ChEBI" id="CHEBI:15378"/>
        <dbReference type="ChEBI" id="CHEBI:15678"/>
        <dbReference type="ChEBI" id="CHEBI:16526"/>
        <dbReference type="ChEBI" id="CHEBI:58639"/>
        <dbReference type="EC" id="4.1.1.97"/>
    </reaction>
</comment>